<dbReference type="EMBL" id="JADHQD010000020">
    <property type="protein sequence ID" value="MBL6818479.1"/>
    <property type="molecule type" value="Genomic_DNA"/>
</dbReference>
<dbReference type="PROSITE" id="PS50137">
    <property type="entry name" value="DS_RBD"/>
    <property type="match status" value="1"/>
</dbReference>
<comment type="caution">
    <text evidence="13">The sequence shown here is derived from an EMBL/GenBank/DDBJ whole genome shotgun (WGS) entry which is preliminary data.</text>
</comment>
<feature type="active site" evidence="10">
    <location>
        <position position="43"/>
    </location>
</feature>
<comment type="subunit">
    <text evidence="10">Homodimer.</text>
</comment>
<feature type="binding site" evidence="10">
    <location>
        <position position="112"/>
    </location>
    <ligand>
        <name>Mg(2+)</name>
        <dbReference type="ChEBI" id="CHEBI:18420"/>
    </ligand>
</feature>
<keyword evidence="3 10" id="KW-0698">rRNA processing</keyword>
<evidence type="ECO:0000256" key="7">
    <source>
        <dbReference type="ARBA" id="ARBA00022759"/>
    </source>
</evidence>
<feature type="binding site" evidence="10">
    <location>
        <position position="39"/>
    </location>
    <ligand>
        <name>Mg(2+)</name>
        <dbReference type="ChEBI" id="CHEBI:18420"/>
    </ligand>
</feature>
<dbReference type="GO" id="GO:0006364">
    <property type="term" value="P:rRNA processing"/>
    <property type="evidence" value="ECO:0007669"/>
    <property type="project" value="UniProtKB-UniRule"/>
</dbReference>
<dbReference type="PANTHER" id="PTHR11207">
    <property type="entry name" value="RIBONUCLEASE III"/>
    <property type="match status" value="1"/>
</dbReference>
<evidence type="ECO:0000256" key="1">
    <source>
        <dbReference type="ARBA" id="ARBA00000109"/>
    </source>
</evidence>
<dbReference type="GO" id="GO:0003725">
    <property type="term" value="F:double-stranded RNA binding"/>
    <property type="evidence" value="ECO:0007669"/>
    <property type="project" value="TreeGrafter"/>
</dbReference>
<evidence type="ECO:0000256" key="9">
    <source>
        <dbReference type="ARBA" id="ARBA00022884"/>
    </source>
</evidence>
<dbReference type="Gene3D" id="3.30.160.20">
    <property type="match status" value="1"/>
</dbReference>
<protein>
    <recommendedName>
        <fullName evidence="10">Ribonuclease 3</fullName>
        <ecNumber evidence="10">3.1.26.3</ecNumber>
    </recommendedName>
    <alternativeName>
        <fullName evidence="10">Ribonuclease III</fullName>
        <shortName evidence="10">RNase III</shortName>
    </alternativeName>
</protein>
<dbReference type="AlphaFoldDB" id="A0A937IDC6"/>
<dbReference type="GO" id="GO:0019843">
    <property type="term" value="F:rRNA binding"/>
    <property type="evidence" value="ECO:0007669"/>
    <property type="project" value="UniProtKB-KW"/>
</dbReference>
<dbReference type="SMART" id="SM00535">
    <property type="entry name" value="RIBOc"/>
    <property type="match status" value="1"/>
</dbReference>
<reference evidence="13" key="1">
    <citation type="submission" date="2020-10" db="EMBL/GenBank/DDBJ databases">
        <title>Microbiome of the Black Sea water column analyzed by genome centric metagenomics.</title>
        <authorList>
            <person name="Cabello-Yeves P.J."/>
            <person name="Callieri C."/>
            <person name="Picazo A."/>
            <person name="Mehrshad M."/>
            <person name="Haro-Moreno J.M."/>
            <person name="Roda-Garcia J."/>
            <person name="Dzembekova N."/>
            <person name="Slabakova V."/>
            <person name="Slabakova N."/>
            <person name="Moncheva S."/>
            <person name="Rodriguez-Valera F."/>
        </authorList>
    </citation>
    <scope>NUCLEOTIDE SEQUENCE</scope>
    <source>
        <strain evidence="13">BS307-5m-G50</strain>
    </source>
</reference>
<dbReference type="PROSITE" id="PS00517">
    <property type="entry name" value="RNASE_3_1"/>
    <property type="match status" value="1"/>
</dbReference>
<evidence type="ECO:0000256" key="3">
    <source>
        <dbReference type="ARBA" id="ARBA00022552"/>
    </source>
</evidence>
<evidence type="ECO:0000313" key="14">
    <source>
        <dbReference type="Proteomes" id="UP000711391"/>
    </source>
</evidence>
<dbReference type="SUPFAM" id="SSF69065">
    <property type="entry name" value="RNase III domain-like"/>
    <property type="match status" value="1"/>
</dbReference>
<keyword evidence="7 10" id="KW-0255">Endonuclease</keyword>
<organism evidence="13 14">
    <name type="scientific">SAR86 cluster bacterium</name>
    <dbReference type="NCBI Taxonomy" id="2030880"/>
    <lineage>
        <taxon>Bacteria</taxon>
        <taxon>Pseudomonadati</taxon>
        <taxon>Pseudomonadota</taxon>
        <taxon>Gammaproteobacteria</taxon>
        <taxon>SAR86 cluster</taxon>
    </lineage>
</organism>
<keyword evidence="10" id="KW-0479">Metal-binding</keyword>
<keyword evidence="6 10" id="KW-0540">Nuclease</keyword>
<dbReference type="Proteomes" id="UP000711391">
    <property type="component" value="Unassembled WGS sequence"/>
</dbReference>
<keyword evidence="4 10" id="KW-0507">mRNA processing</keyword>
<feature type="domain" description="DRBM" evidence="11">
    <location>
        <begin position="153"/>
        <end position="217"/>
    </location>
</feature>
<dbReference type="GO" id="GO:0005737">
    <property type="term" value="C:cytoplasm"/>
    <property type="evidence" value="ECO:0007669"/>
    <property type="project" value="UniProtKB-SubCell"/>
</dbReference>
<comment type="catalytic activity">
    <reaction evidence="1 10">
        <text>Endonucleolytic cleavage to 5'-phosphomonoester.</text>
        <dbReference type="EC" id="3.1.26.3"/>
    </reaction>
</comment>
<evidence type="ECO:0000256" key="5">
    <source>
        <dbReference type="ARBA" id="ARBA00022694"/>
    </source>
</evidence>
<dbReference type="PROSITE" id="PS50142">
    <property type="entry name" value="RNASE_3_2"/>
    <property type="match status" value="1"/>
</dbReference>
<evidence type="ECO:0000256" key="8">
    <source>
        <dbReference type="ARBA" id="ARBA00022801"/>
    </source>
</evidence>
<evidence type="ECO:0000259" key="11">
    <source>
        <dbReference type="PROSITE" id="PS50137"/>
    </source>
</evidence>
<dbReference type="InterPro" id="IPR011907">
    <property type="entry name" value="RNase_III"/>
</dbReference>
<accession>A0A937IDC6</accession>
<dbReference type="SUPFAM" id="SSF54768">
    <property type="entry name" value="dsRNA-binding domain-like"/>
    <property type="match status" value="1"/>
</dbReference>
<dbReference type="NCBIfam" id="TIGR02191">
    <property type="entry name" value="RNaseIII"/>
    <property type="match status" value="1"/>
</dbReference>
<dbReference type="GO" id="GO:0006397">
    <property type="term" value="P:mRNA processing"/>
    <property type="evidence" value="ECO:0007669"/>
    <property type="project" value="UniProtKB-UniRule"/>
</dbReference>
<dbReference type="Pfam" id="PF14622">
    <property type="entry name" value="Ribonucleas_3_3"/>
    <property type="match status" value="1"/>
</dbReference>
<dbReference type="SMART" id="SM00358">
    <property type="entry name" value="DSRM"/>
    <property type="match status" value="1"/>
</dbReference>
<dbReference type="InterPro" id="IPR036389">
    <property type="entry name" value="RNase_III_sf"/>
</dbReference>
<sequence>MSYKDLQTQLGYNFKDKELLELAFTHKSYSNSKNNERLEFLGDSILNSVISKYLFDRFDNQKEGLLTRMRAFLVKAETLITKAEELSLDKYIKLSKGTANLSKERKNSILEDAFEALIGAIFIDGGWDIVDEVILSIFNKNLKSLSSEMNFKDAKTELQELFQSMKYELPKYNTKEIESGEFTCLVSYNGLIFEAIGNSKRAAETNVAIKLLSQIKNTSNE</sequence>
<feature type="domain" description="RNase III" evidence="12">
    <location>
        <begin position="3"/>
        <end position="126"/>
    </location>
</feature>
<keyword evidence="10" id="KW-0963">Cytoplasm</keyword>
<dbReference type="GO" id="GO:0008033">
    <property type="term" value="P:tRNA processing"/>
    <property type="evidence" value="ECO:0007669"/>
    <property type="project" value="UniProtKB-KW"/>
</dbReference>
<comment type="subcellular location">
    <subcellularLocation>
        <location evidence="10">Cytoplasm</location>
    </subcellularLocation>
</comment>
<evidence type="ECO:0000259" key="12">
    <source>
        <dbReference type="PROSITE" id="PS50142"/>
    </source>
</evidence>
<dbReference type="PANTHER" id="PTHR11207:SF0">
    <property type="entry name" value="RIBONUCLEASE 3"/>
    <property type="match status" value="1"/>
</dbReference>
<dbReference type="InterPro" id="IPR000999">
    <property type="entry name" value="RNase_III_dom"/>
</dbReference>
<keyword evidence="10" id="KW-0699">rRNA-binding</keyword>
<name>A0A937IDC6_9GAMM</name>
<feature type="binding site" evidence="10">
    <location>
        <position position="115"/>
    </location>
    <ligand>
        <name>Mg(2+)</name>
        <dbReference type="ChEBI" id="CHEBI:18420"/>
    </ligand>
</feature>
<dbReference type="InterPro" id="IPR014720">
    <property type="entry name" value="dsRBD_dom"/>
</dbReference>
<comment type="function">
    <text evidence="10">Digests double-stranded RNA. Involved in the processing of primary rRNA transcript to yield the immediate precursors to the large and small rRNAs (23S and 16S). Processes some mRNAs, and tRNAs when they are encoded in the rRNA operon. Processes pre-crRNA and tracrRNA of type II CRISPR loci if present in the organism.</text>
</comment>
<evidence type="ECO:0000256" key="6">
    <source>
        <dbReference type="ARBA" id="ARBA00022722"/>
    </source>
</evidence>
<evidence type="ECO:0000256" key="10">
    <source>
        <dbReference type="HAMAP-Rule" id="MF_00104"/>
    </source>
</evidence>
<dbReference type="Pfam" id="PF00035">
    <property type="entry name" value="dsrm"/>
    <property type="match status" value="1"/>
</dbReference>
<evidence type="ECO:0000313" key="13">
    <source>
        <dbReference type="EMBL" id="MBL6818479.1"/>
    </source>
</evidence>
<dbReference type="GO" id="GO:0004525">
    <property type="term" value="F:ribonuclease III activity"/>
    <property type="evidence" value="ECO:0007669"/>
    <property type="project" value="UniProtKB-UniRule"/>
</dbReference>
<dbReference type="EC" id="3.1.26.3" evidence="10"/>
<keyword evidence="8 10" id="KW-0378">Hydrolase</keyword>
<gene>
    <name evidence="10 13" type="primary">rnc</name>
    <name evidence="13" type="ORF">ISQ64_03645</name>
</gene>
<feature type="active site" evidence="10">
    <location>
        <position position="115"/>
    </location>
</feature>
<dbReference type="CDD" id="cd10845">
    <property type="entry name" value="DSRM_RNAse_III_family"/>
    <property type="match status" value="1"/>
</dbReference>
<keyword evidence="9 10" id="KW-0694">RNA-binding</keyword>
<comment type="cofactor">
    <cofactor evidence="10">
        <name>Mg(2+)</name>
        <dbReference type="ChEBI" id="CHEBI:18420"/>
    </cofactor>
</comment>
<dbReference type="Gene3D" id="1.10.1520.10">
    <property type="entry name" value="Ribonuclease III domain"/>
    <property type="match status" value="1"/>
</dbReference>
<keyword evidence="10" id="KW-0460">Magnesium</keyword>
<comment type="similarity">
    <text evidence="2">Belongs to the ribonuclease III family.</text>
</comment>
<dbReference type="HAMAP" id="MF_00104">
    <property type="entry name" value="RNase_III"/>
    <property type="match status" value="1"/>
</dbReference>
<keyword evidence="5 10" id="KW-0819">tRNA processing</keyword>
<proteinExistence type="inferred from homology"/>
<dbReference type="CDD" id="cd00593">
    <property type="entry name" value="RIBOc"/>
    <property type="match status" value="1"/>
</dbReference>
<dbReference type="GO" id="GO:0010468">
    <property type="term" value="P:regulation of gene expression"/>
    <property type="evidence" value="ECO:0007669"/>
    <property type="project" value="TreeGrafter"/>
</dbReference>
<dbReference type="FunFam" id="1.10.1520.10:FF:000001">
    <property type="entry name" value="Ribonuclease 3"/>
    <property type="match status" value="1"/>
</dbReference>
<dbReference type="GO" id="GO:0046872">
    <property type="term" value="F:metal ion binding"/>
    <property type="evidence" value="ECO:0007669"/>
    <property type="project" value="UniProtKB-KW"/>
</dbReference>
<evidence type="ECO:0000256" key="2">
    <source>
        <dbReference type="ARBA" id="ARBA00010183"/>
    </source>
</evidence>
<evidence type="ECO:0000256" key="4">
    <source>
        <dbReference type="ARBA" id="ARBA00022664"/>
    </source>
</evidence>